<feature type="region of interest" description="Disordered" evidence="1">
    <location>
        <begin position="1"/>
        <end position="36"/>
    </location>
</feature>
<dbReference type="PANTHER" id="PTHR11440">
    <property type="entry name" value="LECITHIN-CHOLESTEROL ACYLTRANSFERASE-RELATED"/>
    <property type="match status" value="1"/>
</dbReference>
<dbReference type="Proteomes" id="UP000242525">
    <property type="component" value="Unassembled WGS sequence"/>
</dbReference>
<evidence type="ECO:0000256" key="1">
    <source>
        <dbReference type="SAM" id="MobiDB-lite"/>
    </source>
</evidence>
<dbReference type="GO" id="GO:0006629">
    <property type="term" value="P:lipid metabolic process"/>
    <property type="evidence" value="ECO:0007669"/>
    <property type="project" value="InterPro"/>
</dbReference>
<sequence>MPARKRKSKSSSKAGNINENGSSTTTTTTTVIEDKPQPHVKKIHKHFHYRNKNRLSSFFSTKRFIFFLGAILGLLAAGYTAKTQDLGDLLNDLSLDSLSDFVDDFKDMLPGSVLKEAQKIEKSQSGQYLSSNSFAVGNIMKKTNHTSKHPVIMVPGVISTGLESWSLEGTPECPSQPYFRKRLWGSFYMLRAMLLDKMCWIKHLSLDPDTGLDPPGFKMRAAQGMEAADFFIAGYWIWNKILENLAAIGYDLNTMAVAAYDWRLAYKDLEKRDGYFTKLKLTVEENLHMTGEKTVLTSHSMGSQVVFYFLKWVEADGYGNGGKGWVNKHIEAFIDISGSSLGTPKAIVALLSGEMKDTVQLNAMAVYGLEKFFSRKERAQLLRNFPGIASMLPKGGQDIWGHSDSAPDDEASLDGVSYGNFIRFRKPKSSLSDKNLTMSDSIDYLLDQAGPKFKKIVDESYSFGLAKTRAEVEANEFDQRTWSNPLEAALPNAPDMKIYCFYGVGKPTERGYYYEEVENFTETGLNVSIESGDPNAVVMGSGDGTISLLTHSMCYRWRDQGSKFNPGNIPVKIVEMAHEPDKFDIRGGANTAEHVDILGRAELNELVLKVASGKGDAIKEKIWSPLESWTEGMDLGEN</sequence>
<dbReference type="Pfam" id="PF02450">
    <property type="entry name" value="LCAT"/>
    <property type="match status" value="1"/>
</dbReference>
<evidence type="ECO:0000256" key="2">
    <source>
        <dbReference type="SAM" id="Phobius"/>
    </source>
</evidence>
<feature type="transmembrane region" description="Helical" evidence="2">
    <location>
        <begin position="64"/>
        <end position="81"/>
    </location>
</feature>
<accession>A0A0J9X3G1</accession>
<dbReference type="InterPro" id="IPR003386">
    <property type="entry name" value="LACT/PDAT_acylTrfase"/>
</dbReference>
<keyword evidence="4" id="KW-1185">Reference proteome</keyword>
<feature type="compositionally biased region" description="Basic residues" evidence="1">
    <location>
        <begin position="1"/>
        <end position="10"/>
    </location>
</feature>
<protein>
    <submittedName>
        <fullName evidence="3">Similar to Saccharomyces cerevisiae YNR008W LRO1 Acyltransferase that catalyzes diacylglycerol esterification</fullName>
    </submittedName>
</protein>
<organism evidence="3 4">
    <name type="scientific">Geotrichum candidum</name>
    <name type="common">Oospora lactis</name>
    <name type="synonym">Dipodascus geotrichum</name>
    <dbReference type="NCBI Taxonomy" id="1173061"/>
    <lineage>
        <taxon>Eukaryota</taxon>
        <taxon>Fungi</taxon>
        <taxon>Dikarya</taxon>
        <taxon>Ascomycota</taxon>
        <taxon>Saccharomycotina</taxon>
        <taxon>Dipodascomycetes</taxon>
        <taxon>Dipodascales</taxon>
        <taxon>Dipodascaceae</taxon>
        <taxon>Geotrichum</taxon>
    </lineage>
</organism>
<dbReference type="InterPro" id="IPR029058">
    <property type="entry name" value="AB_hydrolase_fold"/>
</dbReference>
<keyword evidence="2" id="KW-0472">Membrane</keyword>
<dbReference type="AlphaFoldDB" id="A0A0J9X3G1"/>
<comment type="caution">
    <text evidence="3">The sequence shown here is derived from an EMBL/GenBank/DDBJ whole genome shotgun (WGS) entry which is preliminary data.</text>
</comment>
<reference evidence="3" key="1">
    <citation type="submission" date="2014-03" db="EMBL/GenBank/DDBJ databases">
        <authorList>
            <person name="Casaregola S."/>
        </authorList>
    </citation>
    <scope>NUCLEOTIDE SEQUENCE [LARGE SCALE GENOMIC DNA]</scope>
    <source>
        <strain evidence="3">CLIB 918</strain>
    </source>
</reference>
<dbReference type="SUPFAM" id="SSF53474">
    <property type="entry name" value="alpha/beta-Hydrolases"/>
    <property type="match status" value="1"/>
</dbReference>
<dbReference type="OrthoDB" id="190846at2759"/>
<dbReference type="EMBL" id="CCBN010000001">
    <property type="protein sequence ID" value="CDO51644.1"/>
    <property type="molecule type" value="Genomic_DNA"/>
</dbReference>
<keyword evidence="3" id="KW-0808">Transferase</keyword>
<keyword evidence="2" id="KW-1133">Transmembrane helix</keyword>
<keyword evidence="2" id="KW-0812">Transmembrane</keyword>
<keyword evidence="3" id="KW-0012">Acyltransferase</keyword>
<dbReference type="Gene3D" id="3.40.50.1820">
    <property type="entry name" value="alpha/beta hydrolase"/>
    <property type="match status" value="1"/>
</dbReference>
<proteinExistence type="predicted"/>
<dbReference type="STRING" id="1173061.A0A0J9X3G1"/>
<evidence type="ECO:0000313" key="3">
    <source>
        <dbReference type="EMBL" id="CDO51644.1"/>
    </source>
</evidence>
<gene>
    <name evidence="3" type="ORF">BN980_GECA01s09745g</name>
</gene>
<dbReference type="GO" id="GO:0008374">
    <property type="term" value="F:O-acyltransferase activity"/>
    <property type="evidence" value="ECO:0007669"/>
    <property type="project" value="InterPro"/>
</dbReference>
<evidence type="ECO:0000313" key="4">
    <source>
        <dbReference type="Proteomes" id="UP000242525"/>
    </source>
</evidence>
<name>A0A0J9X3G1_GEOCN</name>
<feature type="compositionally biased region" description="Polar residues" evidence="1">
    <location>
        <begin position="14"/>
        <end position="23"/>
    </location>
</feature>